<feature type="region of interest" description="Disordered" evidence="2">
    <location>
        <begin position="100"/>
        <end position="182"/>
    </location>
</feature>
<sequence>MSSTSTYEIPVGDLTFDVLISGPDDGIPLVALHGFPESAASWGKVTPLLTAAGYRVIAPNQRGYSAGARPEGVDAYKIEHLVADVVGLLDALGPVRRASGRPRLGFGGRLAGRRSPSEPDPQSDRDLGPPPHRLRLGTPRGRGPKTTLVVHRTSPTGGQSRGSVVGGQLSPAARYVRRPDRS</sequence>
<evidence type="ECO:0000313" key="4">
    <source>
        <dbReference type="EMBL" id="QIP41289.1"/>
    </source>
</evidence>
<gene>
    <name evidence="4" type="ORF">G9444_4045</name>
</gene>
<feature type="compositionally biased region" description="Low complexity" evidence="2">
    <location>
        <begin position="157"/>
        <end position="168"/>
    </location>
</feature>
<dbReference type="Proteomes" id="UP000502345">
    <property type="component" value="Chromosome"/>
</dbReference>
<dbReference type="SUPFAM" id="SSF53474">
    <property type="entry name" value="alpha/beta-Hydrolases"/>
    <property type="match status" value="1"/>
</dbReference>
<evidence type="ECO:0000256" key="2">
    <source>
        <dbReference type="SAM" id="MobiDB-lite"/>
    </source>
</evidence>
<dbReference type="EMBL" id="CP050124">
    <property type="protein sequence ID" value="QIP41289.1"/>
    <property type="molecule type" value="Genomic_DNA"/>
</dbReference>
<feature type="domain" description="AB hydrolase-1" evidence="3">
    <location>
        <begin position="28"/>
        <end position="94"/>
    </location>
</feature>
<dbReference type="AlphaFoldDB" id="A0A6G9CWL3"/>
<dbReference type="GO" id="GO:0016787">
    <property type="term" value="F:hydrolase activity"/>
    <property type="evidence" value="ECO:0007669"/>
    <property type="project" value="UniProtKB-KW"/>
</dbReference>
<protein>
    <recommendedName>
        <fullName evidence="3">AB hydrolase-1 domain-containing protein</fullName>
    </recommendedName>
</protein>
<keyword evidence="1" id="KW-0378">Hydrolase</keyword>
<dbReference type="Pfam" id="PF00561">
    <property type="entry name" value="Abhydrolase_1"/>
    <property type="match status" value="1"/>
</dbReference>
<reference evidence="4 5" key="1">
    <citation type="submission" date="2020-03" db="EMBL/GenBank/DDBJ databases">
        <title>Screen low temperature-resistant strains for efficient degradation of petroleum hydrocarbons under the low temperature.</title>
        <authorList>
            <person name="Wang Y."/>
            <person name="Chen J."/>
        </authorList>
    </citation>
    <scope>NUCLEOTIDE SEQUENCE [LARGE SCALE GENOMIC DNA]</scope>
    <source>
        <strain evidence="4 5">KB1</strain>
    </source>
</reference>
<feature type="compositionally biased region" description="Low complexity" evidence="2">
    <location>
        <begin position="136"/>
        <end position="148"/>
    </location>
</feature>
<dbReference type="PANTHER" id="PTHR43329">
    <property type="entry name" value="EPOXIDE HYDROLASE"/>
    <property type="match status" value="1"/>
</dbReference>
<accession>A0A6G9CWL3</accession>
<dbReference type="InterPro" id="IPR029058">
    <property type="entry name" value="AB_hydrolase_fold"/>
</dbReference>
<evidence type="ECO:0000259" key="3">
    <source>
        <dbReference type="Pfam" id="PF00561"/>
    </source>
</evidence>
<evidence type="ECO:0000256" key="1">
    <source>
        <dbReference type="ARBA" id="ARBA00022801"/>
    </source>
</evidence>
<name>A0A6G9CWL3_RHOER</name>
<organism evidence="4 5">
    <name type="scientific">Rhodococcus erythropolis</name>
    <name type="common">Arthrobacter picolinophilus</name>
    <dbReference type="NCBI Taxonomy" id="1833"/>
    <lineage>
        <taxon>Bacteria</taxon>
        <taxon>Bacillati</taxon>
        <taxon>Actinomycetota</taxon>
        <taxon>Actinomycetes</taxon>
        <taxon>Mycobacteriales</taxon>
        <taxon>Nocardiaceae</taxon>
        <taxon>Rhodococcus</taxon>
        <taxon>Rhodococcus erythropolis group</taxon>
    </lineage>
</organism>
<dbReference type="InterPro" id="IPR000639">
    <property type="entry name" value="Epox_hydrolase-like"/>
</dbReference>
<dbReference type="InterPro" id="IPR000073">
    <property type="entry name" value="AB_hydrolase_1"/>
</dbReference>
<evidence type="ECO:0000313" key="5">
    <source>
        <dbReference type="Proteomes" id="UP000502345"/>
    </source>
</evidence>
<dbReference type="PRINTS" id="PR00412">
    <property type="entry name" value="EPOXHYDRLASE"/>
</dbReference>
<proteinExistence type="predicted"/>
<dbReference type="Gene3D" id="3.40.50.1820">
    <property type="entry name" value="alpha/beta hydrolase"/>
    <property type="match status" value="1"/>
</dbReference>